<evidence type="ECO:0000256" key="7">
    <source>
        <dbReference type="RuleBase" id="RU000492"/>
    </source>
</evidence>
<dbReference type="InterPro" id="IPR027417">
    <property type="entry name" value="P-loop_NTPase"/>
</dbReference>
<dbReference type="InterPro" id="IPR001650">
    <property type="entry name" value="Helicase_C-like"/>
</dbReference>
<dbReference type="Proteomes" id="UP000030665">
    <property type="component" value="Unassembled WGS sequence"/>
</dbReference>
<dbReference type="GO" id="GO:0003724">
    <property type="term" value="F:RNA helicase activity"/>
    <property type="evidence" value="ECO:0007669"/>
    <property type="project" value="UniProtKB-EC"/>
</dbReference>
<evidence type="ECO:0000259" key="9">
    <source>
        <dbReference type="PROSITE" id="PS51194"/>
    </source>
</evidence>
<comment type="similarity">
    <text evidence="7">Belongs to the DEAD box helicase family.</text>
</comment>
<reference evidence="11" key="2">
    <citation type="submission" date="2014-03" db="EMBL/GenBank/DDBJ databases">
        <title>The whipworm genome and dual-species transcriptomics of an intimate host-pathogen interaction.</title>
        <authorList>
            <person name="Foth B.J."/>
            <person name="Tsai I.J."/>
            <person name="Reid A.J."/>
            <person name="Bancroft A.J."/>
            <person name="Nichol S."/>
            <person name="Tracey A."/>
            <person name="Holroyd N."/>
            <person name="Cotton J.A."/>
            <person name="Stanley E.J."/>
            <person name="Zarowiecki M."/>
            <person name="Liu J.Z."/>
            <person name="Huckvale T."/>
            <person name="Cooper P.J."/>
            <person name="Grencis R.K."/>
            <person name="Berriman M."/>
        </authorList>
    </citation>
    <scope>NUCLEOTIDE SEQUENCE [LARGE SCALE GENOMIC DNA]</scope>
</reference>
<dbReference type="SMART" id="SM00490">
    <property type="entry name" value="HELICc"/>
    <property type="match status" value="1"/>
</dbReference>
<keyword evidence="12" id="KW-1185">Reference proteome</keyword>
<dbReference type="GO" id="GO:0005524">
    <property type="term" value="F:ATP binding"/>
    <property type="evidence" value="ECO:0007669"/>
    <property type="project" value="UniProtKB-KW"/>
</dbReference>
<evidence type="ECO:0000259" key="10">
    <source>
        <dbReference type="PROSITE" id="PS51195"/>
    </source>
</evidence>
<organism evidence="11 12">
    <name type="scientific">Trichuris trichiura</name>
    <name type="common">Whipworm</name>
    <name type="synonym">Trichocephalus trichiurus</name>
    <dbReference type="NCBI Taxonomy" id="36087"/>
    <lineage>
        <taxon>Eukaryota</taxon>
        <taxon>Metazoa</taxon>
        <taxon>Ecdysozoa</taxon>
        <taxon>Nematoda</taxon>
        <taxon>Enoplea</taxon>
        <taxon>Dorylaimia</taxon>
        <taxon>Trichinellida</taxon>
        <taxon>Trichuridae</taxon>
        <taxon>Trichuris</taxon>
    </lineage>
</organism>
<sequence length="447" mass="50314">MKTGAHFKEVGEEPSPGYDFRYVKNILVSGLHDRDHGILSVRGEQALGLYVAGLTFDQLGLKSEILQGIYNYPYQSPSLIQSAVISAVLEDQWKDMIVQSQNGTGKTAAFAVTILEKVDLSQKWPQCVCVVPTYELALQVGNVIQKLGAFMPELRICLAVRETDEQGANSNDRISDHVIVGTPGTIIRWSFTQTKVDFSRVKLFIVDEADEMVISGGLRKQTNQIVSRLPRNCQKLFFSATLDESSETFIHGLCNRPIIFRLREEELSLDNVFQFYVQCVNDEDKFAAIVDVYNSMIVGQCMIFCRTRRSARDLWHKMREAGHAVSLLTAELTVRERADCLHNFRYGEDRVLIVTNVCARGIDVPYLNLVVNYDLPILRDGTADFYSYLHRIGRSGRFGMSGVALTFVQNAAEVEIVKSIAEHFGKPINCLTRDQLKAIDEIVEPDI</sequence>
<feature type="domain" description="Helicase ATP-binding" evidence="8">
    <location>
        <begin position="87"/>
        <end position="260"/>
    </location>
</feature>
<keyword evidence="3 7" id="KW-0378">Hydrolase</keyword>
<dbReference type="PROSITE" id="PS51195">
    <property type="entry name" value="Q_MOTIF"/>
    <property type="match status" value="1"/>
</dbReference>
<evidence type="ECO:0000256" key="5">
    <source>
        <dbReference type="ARBA" id="ARBA00022840"/>
    </source>
</evidence>
<dbReference type="InterPro" id="IPR000629">
    <property type="entry name" value="RNA-helicase_DEAD-box_CS"/>
</dbReference>
<dbReference type="PROSITE" id="PS00039">
    <property type="entry name" value="DEAD_ATP_HELICASE"/>
    <property type="match status" value="1"/>
</dbReference>
<evidence type="ECO:0000259" key="8">
    <source>
        <dbReference type="PROSITE" id="PS51192"/>
    </source>
</evidence>
<dbReference type="PROSITE" id="PS51194">
    <property type="entry name" value="HELICASE_CTER"/>
    <property type="match status" value="1"/>
</dbReference>
<feature type="domain" description="Helicase C-terminal" evidence="9">
    <location>
        <begin position="288"/>
        <end position="440"/>
    </location>
</feature>
<dbReference type="PROSITE" id="PS51192">
    <property type="entry name" value="HELICASE_ATP_BIND_1"/>
    <property type="match status" value="1"/>
</dbReference>
<dbReference type="InterPro" id="IPR050079">
    <property type="entry name" value="DEAD_box_RNA_helicase"/>
</dbReference>
<dbReference type="EMBL" id="HG805876">
    <property type="protein sequence ID" value="CDW53980.1"/>
    <property type="molecule type" value="Genomic_DNA"/>
</dbReference>
<evidence type="ECO:0000256" key="1">
    <source>
        <dbReference type="ARBA" id="ARBA00012552"/>
    </source>
</evidence>
<feature type="domain" description="DEAD-box RNA helicase Q" evidence="10">
    <location>
        <begin position="54"/>
        <end position="82"/>
    </location>
</feature>
<protein>
    <recommendedName>
        <fullName evidence="1">RNA helicase</fullName>
        <ecNumber evidence="1">3.6.4.13</ecNumber>
    </recommendedName>
</protein>
<dbReference type="InterPro" id="IPR014014">
    <property type="entry name" value="RNA_helicase_DEAD_Q_motif"/>
</dbReference>
<gene>
    <name evidence="11" type="ORF">TTRE_0000224901</name>
</gene>
<evidence type="ECO:0000313" key="12">
    <source>
        <dbReference type="Proteomes" id="UP000030665"/>
    </source>
</evidence>
<dbReference type="Pfam" id="PF00270">
    <property type="entry name" value="DEAD"/>
    <property type="match status" value="1"/>
</dbReference>
<evidence type="ECO:0000256" key="4">
    <source>
        <dbReference type="ARBA" id="ARBA00022806"/>
    </source>
</evidence>
<dbReference type="CDD" id="cd18787">
    <property type="entry name" value="SF2_C_DEAD"/>
    <property type="match status" value="1"/>
</dbReference>
<dbReference type="InterPro" id="IPR011545">
    <property type="entry name" value="DEAD/DEAH_box_helicase_dom"/>
</dbReference>
<dbReference type="PANTHER" id="PTHR47959:SF1">
    <property type="entry name" value="ATP-DEPENDENT RNA HELICASE DBPA"/>
    <property type="match status" value="1"/>
</dbReference>
<dbReference type="PANTHER" id="PTHR47959">
    <property type="entry name" value="ATP-DEPENDENT RNA HELICASE RHLE-RELATED"/>
    <property type="match status" value="1"/>
</dbReference>
<keyword evidence="2 7" id="KW-0547">Nucleotide-binding</keyword>
<name>A0A077Z5L9_TRITR</name>
<dbReference type="GO" id="GO:0005829">
    <property type="term" value="C:cytosol"/>
    <property type="evidence" value="ECO:0007669"/>
    <property type="project" value="TreeGrafter"/>
</dbReference>
<dbReference type="GO" id="GO:0043186">
    <property type="term" value="C:P granule"/>
    <property type="evidence" value="ECO:0007669"/>
    <property type="project" value="UniProtKB-ARBA"/>
</dbReference>
<dbReference type="STRING" id="36087.A0A077Z5L9"/>
<dbReference type="SMART" id="SM00487">
    <property type="entry name" value="DEXDc"/>
    <property type="match status" value="1"/>
</dbReference>
<evidence type="ECO:0000256" key="6">
    <source>
        <dbReference type="PROSITE-ProRule" id="PRU00552"/>
    </source>
</evidence>
<evidence type="ECO:0000256" key="2">
    <source>
        <dbReference type="ARBA" id="ARBA00022741"/>
    </source>
</evidence>
<dbReference type="OrthoDB" id="10265785at2759"/>
<proteinExistence type="inferred from homology"/>
<evidence type="ECO:0000313" key="11">
    <source>
        <dbReference type="EMBL" id="CDW53980.1"/>
    </source>
</evidence>
<feature type="short sequence motif" description="Q motif" evidence="6">
    <location>
        <begin position="54"/>
        <end position="82"/>
    </location>
</feature>
<dbReference type="AlphaFoldDB" id="A0A077Z5L9"/>
<dbReference type="InterPro" id="IPR014001">
    <property type="entry name" value="Helicase_ATP-bd"/>
</dbReference>
<keyword evidence="5 7" id="KW-0067">ATP-binding</keyword>
<dbReference type="EC" id="3.6.4.13" evidence="1"/>
<evidence type="ECO:0000256" key="3">
    <source>
        <dbReference type="ARBA" id="ARBA00022801"/>
    </source>
</evidence>
<dbReference type="Pfam" id="PF00271">
    <property type="entry name" value="Helicase_C"/>
    <property type="match status" value="1"/>
</dbReference>
<dbReference type="GO" id="GO:0016787">
    <property type="term" value="F:hydrolase activity"/>
    <property type="evidence" value="ECO:0007669"/>
    <property type="project" value="UniProtKB-KW"/>
</dbReference>
<keyword evidence="4 7" id="KW-0347">Helicase</keyword>
<reference evidence="11" key="1">
    <citation type="submission" date="2014-01" db="EMBL/GenBank/DDBJ databases">
        <authorList>
            <person name="Aslett M."/>
        </authorList>
    </citation>
    <scope>NUCLEOTIDE SEQUENCE</scope>
</reference>
<accession>A0A077Z5L9</accession>
<dbReference type="Gene3D" id="3.40.50.300">
    <property type="entry name" value="P-loop containing nucleotide triphosphate hydrolases"/>
    <property type="match status" value="2"/>
</dbReference>
<dbReference type="SUPFAM" id="SSF52540">
    <property type="entry name" value="P-loop containing nucleoside triphosphate hydrolases"/>
    <property type="match status" value="1"/>
</dbReference>
<dbReference type="GO" id="GO:0003676">
    <property type="term" value="F:nucleic acid binding"/>
    <property type="evidence" value="ECO:0007669"/>
    <property type="project" value="InterPro"/>
</dbReference>